<feature type="active site" description="Tele-AMP-histidine intermediate" evidence="1">
    <location>
        <position position="100"/>
    </location>
</feature>
<evidence type="ECO:0000313" key="6">
    <source>
        <dbReference type="Proteomes" id="UP000288212"/>
    </source>
</evidence>
<gene>
    <name evidence="5" type="ORF">CWE06_01670</name>
</gene>
<dbReference type="PROSITE" id="PS00892">
    <property type="entry name" value="HIT_1"/>
    <property type="match status" value="1"/>
</dbReference>
<dbReference type="Pfam" id="PF01230">
    <property type="entry name" value="HIT"/>
    <property type="match status" value="1"/>
</dbReference>
<feature type="domain" description="HIT" evidence="4">
    <location>
        <begin position="5"/>
        <end position="114"/>
    </location>
</feature>
<evidence type="ECO:0000256" key="2">
    <source>
        <dbReference type="PIRSR" id="PIRSR601310-3"/>
    </source>
</evidence>
<dbReference type="InterPro" id="IPR019808">
    <property type="entry name" value="Histidine_triad_CS"/>
</dbReference>
<protein>
    <submittedName>
        <fullName evidence="5">Histidine triad nucleotide-binding protein</fullName>
    </submittedName>
</protein>
<dbReference type="InterPro" id="IPR036265">
    <property type="entry name" value="HIT-like_sf"/>
</dbReference>
<dbReference type="PRINTS" id="PR00332">
    <property type="entry name" value="HISTRIAD"/>
</dbReference>
<dbReference type="PANTHER" id="PTHR23089">
    <property type="entry name" value="HISTIDINE TRIAD HIT PROTEIN"/>
    <property type="match status" value="1"/>
</dbReference>
<accession>A0A432VY34</accession>
<dbReference type="GO" id="GO:0003824">
    <property type="term" value="F:catalytic activity"/>
    <property type="evidence" value="ECO:0007669"/>
    <property type="project" value="InterPro"/>
</dbReference>
<dbReference type="CDD" id="cd01276">
    <property type="entry name" value="PKCI_related"/>
    <property type="match status" value="1"/>
</dbReference>
<dbReference type="RefSeq" id="WP_126790571.1">
    <property type="nucleotide sequence ID" value="NZ_PIPI01000001.1"/>
</dbReference>
<evidence type="ECO:0000313" key="5">
    <source>
        <dbReference type="EMBL" id="RUO21589.1"/>
    </source>
</evidence>
<dbReference type="InterPro" id="IPR011146">
    <property type="entry name" value="HIT-like"/>
</dbReference>
<dbReference type="SUPFAM" id="SSF54197">
    <property type="entry name" value="HIT-like"/>
    <property type="match status" value="1"/>
</dbReference>
<sequence length="126" mass="14349">MSETIFSKIISREIPADIVYEDELALAFKDINPQAPFHCLIIPKKAIATVNDIRKEDREIVGHLYYVAGEIAREHGFANEGYRVVMNCNEFGGQTVYHIHVHMLAGKPLGWPPYQEKLKRTNPIEA</sequence>
<dbReference type="OrthoDB" id="9784774at2"/>
<evidence type="ECO:0000256" key="1">
    <source>
        <dbReference type="PIRSR" id="PIRSR601310-1"/>
    </source>
</evidence>
<feature type="short sequence motif" description="Histidine triad motif" evidence="2 3">
    <location>
        <begin position="98"/>
        <end position="102"/>
    </location>
</feature>
<dbReference type="InterPro" id="IPR001310">
    <property type="entry name" value="Histidine_triad_HIT"/>
</dbReference>
<evidence type="ECO:0000259" key="4">
    <source>
        <dbReference type="PROSITE" id="PS51084"/>
    </source>
</evidence>
<dbReference type="Proteomes" id="UP000288212">
    <property type="component" value="Unassembled WGS sequence"/>
</dbReference>
<dbReference type="Gene3D" id="3.30.428.10">
    <property type="entry name" value="HIT-like"/>
    <property type="match status" value="1"/>
</dbReference>
<keyword evidence="6" id="KW-1185">Reference proteome</keyword>
<reference evidence="5 6" key="1">
    <citation type="journal article" date="2011" name="Front. Microbiol.">
        <title>Genomic signatures of strain selection and enhancement in Bacillus atrophaeus var. globigii, a historical biowarfare simulant.</title>
        <authorList>
            <person name="Gibbons H.S."/>
            <person name="Broomall S.M."/>
            <person name="McNew L.A."/>
            <person name="Daligault H."/>
            <person name="Chapman C."/>
            <person name="Bruce D."/>
            <person name="Karavis M."/>
            <person name="Krepps M."/>
            <person name="McGregor P.A."/>
            <person name="Hong C."/>
            <person name="Park K.H."/>
            <person name="Akmal A."/>
            <person name="Feldman A."/>
            <person name="Lin J.S."/>
            <person name="Chang W.E."/>
            <person name="Higgs B.W."/>
            <person name="Demirev P."/>
            <person name="Lindquist J."/>
            <person name="Liem A."/>
            <person name="Fochler E."/>
            <person name="Read T.D."/>
            <person name="Tapia R."/>
            <person name="Johnson S."/>
            <person name="Bishop-Lilly K.A."/>
            <person name="Detter C."/>
            <person name="Han C."/>
            <person name="Sozhamannan S."/>
            <person name="Rosenzweig C.N."/>
            <person name="Skowronski E.W."/>
        </authorList>
    </citation>
    <scope>NUCLEOTIDE SEQUENCE [LARGE SCALE GENOMIC DNA]</scope>
    <source>
        <strain evidence="5 6">AK5</strain>
    </source>
</reference>
<dbReference type="AlphaFoldDB" id="A0A432VY34"/>
<name>A0A432VY34_9GAMM</name>
<comment type="caution">
    <text evidence="5">The sequence shown here is derived from an EMBL/GenBank/DDBJ whole genome shotgun (WGS) entry which is preliminary data.</text>
</comment>
<evidence type="ECO:0000256" key="3">
    <source>
        <dbReference type="PROSITE-ProRule" id="PRU00464"/>
    </source>
</evidence>
<dbReference type="EMBL" id="PIPI01000001">
    <property type="protein sequence ID" value="RUO21589.1"/>
    <property type="molecule type" value="Genomic_DNA"/>
</dbReference>
<organism evidence="5 6">
    <name type="scientific">Aliidiomarina haloalkalitolerans</name>
    <dbReference type="NCBI Taxonomy" id="859059"/>
    <lineage>
        <taxon>Bacteria</taxon>
        <taxon>Pseudomonadati</taxon>
        <taxon>Pseudomonadota</taxon>
        <taxon>Gammaproteobacteria</taxon>
        <taxon>Alteromonadales</taxon>
        <taxon>Idiomarinaceae</taxon>
        <taxon>Aliidiomarina</taxon>
    </lineage>
</organism>
<proteinExistence type="predicted"/>
<dbReference type="PROSITE" id="PS51084">
    <property type="entry name" value="HIT_2"/>
    <property type="match status" value="1"/>
</dbReference>